<feature type="domain" description="PAS" evidence="19">
    <location>
        <begin position="547"/>
        <end position="582"/>
    </location>
</feature>
<dbReference type="InterPro" id="IPR000014">
    <property type="entry name" value="PAS"/>
</dbReference>
<dbReference type="GO" id="GO:0005524">
    <property type="term" value="F:ATP binding"/>
    <property type="evidence" value="ECO:0007669"/>
    <property type="project" value="UniProtKB-KW"/>
</dbReference>
<dbReference type="SUPFAM" id="SSF47384">
    <property type="entry name" value="Homodimeric domain of signal transducing histidine kinase"/>
    <property type="match status" value="1"/>
</dbReference>
<dbReference type="Gene3D" id="1.20.120.160">
    <property type="entry name" value="HPT domain"/>
    <property type="match status" value="1"/>
</dbReference>
<dbReference type="PANTHER" id="PTHR45339">
    <property type="entry name" value="HYBRID SIGNAL TRANSDUCTION HISTIDINE KINASE J"/>
    <property type="match status" value="1"/>
</dbReference>
<proteinExistence type="predicted"/>
<sequence>MPVSALSARSESGDVLLAQLHEERTRRQQAEARITELEQALQQARIETELQRTRLYALVRNLQIGVLLVDNDGRVVLLNQRFCEIFGLSESPAALVDGNTGVTLGARIQHNFPDPAAYMARATALRQAGRTVLNEEVVLTDGRMLERDYIVLDATMAGRLVCYRDVTKRYQREAQIRNVSHIPEQNPNPIMRLTAAGELVYANPAAAKLAQALKAEDDTLKAQLLALVAVAIQTEMHQSQEITTGAHYYLLTVVPVPGQAYATLYLTDITAQRTADRQLADQQGFYEAILNQLPADIGVFDTHHRYLFVNHVGIKDAALRKWIIGKDNFDYCAYRNRPTEIAEQRKQAFDEIIRDRKQVTYEESMMGPDGPRRLLRCLQPVFHPDGSVHMILAYGLDITERHQAQQQLAEQREFYETILNELSAGIAVFDPSHRYLFVNPGAIKDQEIRQWAIGKTDLEYYARRNHPQEAAAERRRLFDQAVQERAEVQWEESIASESGVRFILRRLRPVFGPDGALRLVIGTGLDITDRHLAEERHRQSEALVSEQQEFIRQIVDSSPNFLYVTDQAGDLLFTNATFRDLTERSLHLNVSLQDESAEAAEMRQLQEWHDHVLATGHDIMEEMSFTLACGEVRQLQVVKRPLRRPTGTIEVLTVATDITEFKRARREAEAAAHARENFLANMSHEIRTPMNGVLGMASLLARTPLNSQQREYVDIIRNSGGHLLGVLNDVLDVAKITSGKLELEHIPFDLNNTITKIGQTLAYRAAEKGIDFVISPIQLQHPLVVSDPQRLSQVLLNLLSNSIKFTEQGSICFEGALQAETDTTATISFRVIDTGMGVPIDKQEAIFASFAQAYANTTRRFGGTGLGLTISSSLVEQLGGRLVMCSEPGQGSTFSFTLTFEKAAADVINQVIDNESHTNHNTEQVRGMRVLLVEDHDVNRQLAQLVLANYDVQVDAVSDGPTALKLFAEKLYDIILMDIQMPGMSGLEVTAHMRQHPDTVRAQTPIIALTANAFRADNEKYLAAGLDECLPKPFEEAELLRKMLALKRTDIVPMAPLFDLDQLYHIAQGSAEFVISILDSFLATTPAALQQLQEAVAAADWTQAAALAHKIKPSLKLLNVHAFTDPIQTLEATVAAEMSRREAAQQIITTLPLVLSQIQDWLQTHKATAMNTV</sequence>
<feature type="domain" description="PAC" evidence="20">
    <location>
        <begin position="488"/>
        <end position="539"/>
    </location>
</feature>
<feature type="modified residue" description="Phosphohistidine" evidence="14">
    <location>
        <position position="1109"/>
    </location>
</feature>
<keyword evidence="11" id="KW-1133">Transmembrane helix</keyword>
<keyword evidence="4" id="KW-1003">Cell membrane</keyword>
<feature type="domain" description="PAS" evidence="19">
    <location>
        <begin position="51"/>
        <end position="91"/>
    </location>
</feature>
<name>A0A5B7ZZI9_9BACT</name>
<evidence type="ECO:0000256" key="11">
    <source>
        <dbReference type="ARBA" id="ARBA00022989"/>
    </source>
</evidence>
<dbReference type="PROSITE" id="PS50112">
    <property type="entry name" value="PAS"/>
    <property type="match status" value="2"/>
</dbReference>
<dbReference type="SMART" id="SM00091">
    <property type="entry name" value="PAS"/>
    <property type="match status" value="4"/>
</dbReference>
<dbReference type="Gene3D" id="1.10.287.130">
    <property type="match status" value="1"/>
</dbReference>
<dbReference type="InterPro" id="IPR001789">
    <property type="entry name" value="Sig_transdc_resp-reg_receiver"/>
</dbReference>
<keyword evidence="10" id="KW-0067">ATP-binding</keyword>
<dbReference type="EC" id="2.7.13.3" evidence="3"/>
<protein>
    <recommendedName>
        <fullName evidence="3">histidine kinase</fullName>
        <ecNumber evidence="3">2.7.13.3</ecNumber>
    </recommendedName>
</protein>
<reference evidence="22 23" key="1">
    <citation type="submission" date="2019-06" db="EMBL/GenBank/DDBJ databases">
        <authorList>
            <person name="Srinivasan S."/>
        </authorList>
    </citation>
    <scope>NUCLEOTIDE SEQUENCE [LARGE SCALE GENOMIC DNA]</scope>
    <source>
        <strain evidence="22 23">17J68-5</strain>
    </source>
</reference>
<keyword evidence="9" id="KW-0418">Kinase</keyword>
<dbReference type="Proteomes" id="UP000305398">
    <property type="component" value="Chromosome"/>
</dbReference>
<dbReference type="NCBIfam" id="TIGR00229">
    <property type="entry name" value="sensory_box"/>
    <property type="match status" value="1"/>
</dbReference>
<evidence type="ECO:0000256" key="15">
    <source>
        <dbReference type="PROSITE-ProRule" id="PRU00169"/>
    </source>
</evidence>
<evidence type="ECO:0000259" key="20">
    <source>
        <dbReference type="PROSITE" id="PS50113"/>
    </source>
</evidence>
<dbReference type="RefSeq" id="WP_139515115.1">
    <property type="nucleotide sequence ID" value="NZ_CP040896.1"/>
</dbReference>
<keyword evidence="8" id="KW-0547">Nucleotide-binding</keyword>
<dbReference type="InterPro" id="IPR005467">
    <property type="entry name" value="His_kinase_dom"/>
</dbReference>
<dbReference type="SMART" id="SM00387">
    <property type="entry name" value="HATPase_c"/>
    <property type="match status" value="1"/>
</dbReference>
<keyword evidence="5 15" id="KW-0597">Phosphoprotein</keyword>
<dbReference type="Pfam" id="PF13188">
    <property type="entry name" value="PAS_8"/>
    <property type="match status" value="1"/>
</dbReference>
<dbReference type="PANTHER" id="PTHR45339:SF1">
    <property type="entry name" value="HYBRID SIGNAL TRANSDUCTION HISTIDINE KINASE J"/>
    <property type="match status" value="1"/>
</dbReference>
<dbReference type="SUPFAM" id="SSF55874">
    <property type="entry name" value="ATPase domain of HSP90 chaperone/DNA topoisomerase II/histidine kinase"/>
    <property type="match status" value="1"/>
</dbReference>
<feature type="domain" description="Histidine kinase" evidence="17">
    <location>
        <begin position="681"/>
        <end position="902"/>
    </location>
</feature>
<evidence type="ECO:0000256" key="2">
    <source>
        <dbReference type="ARBA" id="ARBA00004651"/>
    </source>
</evidence>
<evidence type="ECO:0000256" key="9">
    <source>
        <dbReference type="ARBA" id="ARBA00022777"/>
    </source>
</evidence>
<dbReference type="Pfam" id="PF00072">
    <property type="entry name" value="Response_reg"/>
    <property type="match status" value="1"/>
</dbReference>
<dbReference type="FunFam" id="3.30.565.10:FF:000010">
    <property type="entry name" value="Sensor histidine kinase RcsC"/>
    <property type="match status" value="1"/>
</dbReference>
<evidence type="ECO:0000256" key="5">
    <source>
        <dbReference type="ARBA" id="ARBA00022553"/>
    </source>
</evidence>
<keyword evidence="13" id="KW-0472">Membrane</keyword>
<accession>A0A5B7ZZI9</accession>
<evidence type="ECO:0000256" key="7">
    <source>
        <dbReference type="ARBA" id="ARBA00022692"/>
    </source>
</evidence>
<dbReference type="PROSITE" id="PS50894">
    <property type="entry name" value="HPT"/>
    <property type="match status" value="1"/>
</dbReference>
<feature type="domain" description="HPt" evidence="21">
    <location>
        <begin position="1070"/>
        <end position="1165"/>
    </location>
</feature>
<dbReference type="InterPro" id="IPR004358">
    <property type="entry name" value="Sig_transdc_His_kin-like_C"/>
</dbReference>
<dbReference type="Pfam" id="PF01627">
    <property type="entry name" value="Hpt"/>
    <property type="match status" value="1"/>
</dbReference>
<dbReference type="FunFam" id="1.10.287.130:FF:000004">
    <property type="entry name" value="Ethylene receptor 1"/>
    <property type="match status" value="1"/>
</dbReference>
<dbReference type="InterPro" id="IPR036641">
    <property type="entry name" value="HPT_dom_sf"/>
</dbReference>
<dbReference type="EMBL" id="CP040896">
    <property type="protein sequence ID" value="QDA59936.1"/>
    <property type="molecule type" value="Genomic_DNA"/>
</dbReference>
<dbReference type="OrthoDB" id="9797097at2"/>
<evidence type="ECO:0000256" key="14">
    <source>
        <dbReference type="PROSITE-ProRule" id="PRU00110"/>
    </source>
</evidence>
<dbReference type="InterPro" id="IPR035965">
    <property type="entry name" value="PAS-like_dom_sf"/>
</dbReference>
<dbReference type="PROSITE" id="PS50110">
    <property type="entry name" value="RESPONSE_REGULATORY"/>
    <property type="match status" value="1"/>
</dbReference>
<feature type="coiled-coil region" evidence="16">
    <location>
        <begin position="20"/>
        <end position="54"/>
    </location>
</feature>
<organism evidence="22 23">
    <name type="scientific">Hymenobacter jejuensis</name>
    <dbReference type="NCBI Taxonomy" id="2502781"/>
    <lineage>
        <taxon>Bacteria</taxon>
        <taxon>Pseudomonadati</taxon>
        <taxon>Bacteroidota</taxon>
        <taxon>Cytophagia</taxon>
        <taxon>Cytophagales</taxon>
        <taxon>Hymenobacteraceae</taxon>
        <taxon>Hymenobacter</taxon>
    </lineage>
</organism>
<keyword evidence="16" id="KW-0175">Coiled coil</keyword>
<dbReference type="InterPro" id="IPR008207">
    <property type="entry name" value="Sig_transdc_His_kin_Hpt_dom"/>
</dbReference>
<dbReference type="CDD" id="cd16922">
    <property type="entry name" value="HATPase_EvgS-ArcB-TorS-like"/>
    <property type="match status" value="1"/>
</dbReference>
<dbReference type="GO" id="GO:0005886">
    <property type="term" value="C:plasma membrane"/>
    <property type="evidence" value="ECO:0007669"/>
    <property type="project" value="UniProtKB-SubCell"/>
</dbReference>
<dbReference type="KEGG" id="hyj:FHG12_07345"/>
<gene>
    <name evidence="22" type="ORF">FHG12_07345</name>
</gene>
<evidence type="ECO:0000256" key="12">
    <source>
        <dbReference type="ARBA" id="ARBA00023012"/>
    </source>
</evidence>
<dbReference type="Pfam" id="PF02518">
    <property type="entry name" value="HATPase_c"/>
    <property type="match status" value="1"/>
</dbReference>
<dbReference type="InterPro" id="IPR003661">
    <property type="entry name" value="HisK_dim/P_dom"/>
</dbReference>
<dbReference type="PROSITE" id="PS50109">
    <property type="entry name" value="HIS_KIN"/>
    <property type="match status" value="1"/>
</dbReference>
<comment type="subcellular location">
    <subcellularLocation>
        <location evidence="2">Cell membrane</location>
        <topology evidence="2">Multi-pass membrane protein</topology>
    </subcellularLocation>
</comment>
<dbReference type="InterPro" id="IPR013656">
    <property type="entry name" value="PAS_4"/>
</dbReference>
<evidence type="ECO:0000259" key="18">
    <source>
        <dbReference type="PROSITE" id="PS50110"/>
    </source>
</evidence>
<dbReference type="Gene3D" id="3.30.565.10">
    <property type="entry name" value="Histidine kinase-like ATPase, C-terminal domain"/>
    <property type="match status" value="1"/>
</dbReference>
<evidence type="ECO:0000313" key="22">
    <source>
        <dbReference type="EMBL" id="QDA59936.1"/>
    </source>
</evidence>
<evidence type="ECO:0000259" key="19">
    <source>
        <dbReference type="PROSITE" id="PS50112"/>
    </source>
</evidence>
<evidence type="ECO:0000256" key="13">
    <source>
        <dbReference type="ARBA" id="ARBA00023136"/>
    </source>
</evidence>
<dbReference type="PROSITE" id="PS50113">
    <property type="entry name" value="PAC"/>
    <property type="match status" value="2"/>
</dbReference>
<dbReference type="PRINTS" id="PR00344">
    <property type="entry name" value="BCTRLSENSOR"/>
</dbReference>
<dbReference type="InterPro" id="IPR003594">
    <property type="entry name" value="HATPase_dom"/>
</dbReference>
<feature type="domain" description="PAC" evidence="20">
    <location>
        <begin position="359"/>
        <end position="410"/>
    </location>
</feature>
<dbReference type="Pfam" id="PF08448">
    <property type="entry name" value="PAS_4"/>
    <property type="match status" value="3"/>
</dbReference>
<evidence type="ECO:0000313" key="23">
    <source>
        <dbReference type="Proteomes" id="UP000305398"/>
    </source>
</evidence>
<dbReference type="CDD" id="cd00082">
    <property type="entry name" value="HisKA"/>
    <property type="match status" value="1"/>
</dbReference>
<evidence type="ECO:0000256" key="1">
    <source>
        <dbReference type="ARBA" id="ARBA00000085"/>
    </source>
</evidence>
<dbReference type="GO" id="GO:0000155">
    <property type="term" value="F:phosphorelay sensor kinase activity"/>
    <property type="evidence" value="ECO:0007669"/>
    <property type="project" value="InterPro"/>
</dbReference>
<feature type="modified residue" description="4-aspartylphosphate" evidence="15">
    <location>
        <position position="978"/>
    </location>
</feature>
<dbReference type="Gene3D" id="3.40.50.2300">
    <property type="match status" value="1"/>
</dbReference>
<dbReference type="SMART" id="SM00448">
    <property type="entry name" value="REC"/>
    <property type="match status" value="1"/>
</dbReference>
<dbReference type="Pfam" id="PF00512">
    <property type="entry name" value="HisKA"/>
    <property type="match status" value="1"/>
</dbReference>
<dbReference type="SMART" id="SM00388">
    <property type="entry name" value="HisKA"/>
    <property type="match status" value="1"/>
</dbReference>
<evidence type="ECO:0000256" key="16">
    <source>
        <dbReference type="SAM" id="Coils"/>
    </source>
</evidence>
<dbReference type="InterPro" id="IPR000700">
    <property type="entry name" value="PAS-assoc_C"/>
</dbReference>
<keyword evidence="23" id="KW-1185">Reference proteome</keyword>
<dbReference type="InterPro" id="IPR036890">
    <property type="entry name" value="HATPase_C_sf"/>
</dbReference>
<evidence type="ECO:0000256" key="6">
    <source>
        <dbReference type="ARBA" id="ARBA00022679"/>
    </source>
</evidence>
<dbReference type="InterPro" id="IPR036097">
    <property type="entry name" value="HisK_dim/P_sf"/>
</dbReference>
<evidence type="ECO:0000256" key="3">
    <source>
        <dbReference type="ARBA" id="ARBA00012438"/>
    </source>
</evidence>
<evidence type="ECO:0000259" key="21">
    <source>
        <dbReference type="PROSITE" id="PS50894"/>
    </source>
</evidence>
<keyword evidence="12" id="KW-0902">Two-component regulatory system</keyword>
<dbReference type="SUPFAM" id="SSF55785">
    <property type="entry name" value="PYP-like sensor domain (PAS domain)"/>
    <property type="match status" value="5"/>
</dbReference>
<evidence type="ECO:0000256" key="4">
    <source>
        <dbReference type="ARBA" id="ARBA00022475"/>
    </source>
</evidence>
<evidence type="ECO:0000256" key="8">
    <source>
        <dbReference type="ARBA" id="ARBA00022741"/>
    </source>
</evidence>
<dbReference type="InterPro" id="IPR011006">
    <property type="entry name" value="CheY-like_superfamily"/>
</dbReference>
<dbReference type="SUPFAM" id="SSF47226">
    <property type="entry name" value="Histidine-containing phosphotransfer domain, HPT domain"/>
    <property type="match status" value="1"/>
</dbReference>
<comment type="catalytic activity">
    <reaction evidence="1">
        <text>ATP + protein L-histidine = ADP + protein N-phospho-L-histidine.</text>
        <dbReference type="EC" id="2.7.13.3"/>
    </reaction>
</comment>
<dbReference type="CDD" id="cd17546">
    <property type="entry name" value="REC_hyHK_CKI1_RcsC-like"/>
    <property type="match status" value="1"/>
</dbReference>
<feature type="domain" description="Response regulatory" evidence="18">
    <location>
        <begin position="929"/>
        <end position="1047"/>
    </location>
</feature>
<dbReference type="Gene3D" id="3.30.450.20">
    <property type="entry name" value="PAS domain"/>
    <property type="match status" value="4"/>
</dbReference>
<dbReference type="SUPFAM" id="SSF52172">
    <property type="entry name" value="CheY-like"/>
    <property type="match status" value="1"/>
</dbReference>
<evidence type="ECO:0000256" key="10">
    <source>
        <dbReference type="ARBA" id="ARBA00022840"/>
    </source>
</evidence>
<dbReference type="AlphaFoldDB" id="A0A5B7ZZI9"/>
<keyword evidence="7" id="KW-0812">Transmembrane</keyword>
<keyword evidence="6" id="KW-0808">Transferase</keyword>
<evidence type="ECO:0000259" key="17">
    <source>
        <dbReference type="PROSITE" id="PS50109"/>
    </source>
</evidence>